<dbReference type="SMART" id="SM00330">
    <property type="entry name" value="PIPKc"/>
    <property type="match status" value="1"/>
</dbReference>
<dbReference type="PANTHER" id="PTHR23086:SF101">
    <property type="entry name" value="LP03320P-RELATED"/>
    <property type="match status" value="1"/>
</dbReference>
<dbReference type="Proteomes" id="UP001177023">
    <property type="component" value="Unassembled WGS sequence"/>
</dbReference>
<dbReference type="Gene3D" id="3.30.800.10">
    <property type="entry name" value="Phosphatidylinositol Phosphate Kinase II Beta"/>
    <property type="match status" value="1"/>
</dbReference>
<sequence>MKLNIRVDLKNYNGSATERERVERERLIGEKAKLGHRRIGEQGEISYKKVPTDALMKAIQLGIANSIGKLASYPKRDLLVQDFDVIETVSFPSTGSTITPTHNYGDFRFKTYAPIAFRYFRKIFHIHTEDFLSSLCTRPLKELSNAGASGSIFYVSHDDQFIIKTVQHKEAEFLQKLLPGYYLNINQNPRTLLPKFFGLFCYQTLGKNIRLVVMNNLLPQAITIHEKYDLKGSTYKRIASQAERAKSSPTLKDLDFNNSHPNGGINLEPSAYEALMQTMQKDCLVLESFKIMDYSLLVGIHNVDESAAQRRESIDQGEGPEVDRQDTTEDEMDPTQPSTSRSQRAIHTKYSVWEGIKGSADAAAFGGVPARNSNGDRIILFLGIIDILQAYQFLKKFEHTWKSILHDGDTISVHNPKFYASRFLSYMQATVFKKMRSRRRSKACRFQKISATDQTDSAAAVN</sequence>
<dbReference type="Gene3D" id="3.30.810.10">
    <property type="entry name" value="2-Layer Sandwich"/>
    <property type="match status" value="1"/>
</dbReference>
<feature type="region of interest" description="Disordered" evidence="2">
    <location>
        <begin position="241"/>
        <end position="262"/>
    </location>
</feature>
<feature type="region of interest" description="Disordered" evidence="2">
    <location>
        <begin position="308"/>
        <end position="344"/>
    </location>
</feature>
<feature type="domain" description="PIPK" evidence="3">
    <location>
        <begin position="51"/>
        <end position="431"/>
    </location>
</feature>
<dbReference type="AlphaFoldDB" id="A0AA36CQ48"/>
<dbReference type="GO" id="GO:0005524">
    <property type="term" value="F:ATP binding"/>
    <property type="evidence" value="ECO:0007669"/>
    <property type="project" value="UniProtKB-UniRule"/>
</dbReference>
<dbReference type="Pfam" id="PF01504">
    <property type="entry name" value="PIP5K"/>
    <property type="match status" value="1"/>
</dbReference>
<keyword evidence="5" id="KW-1185">Reference proteome</keyword>
<dbReference type="GO" id="GO:0046854">
    <property type="term" value="P:phosphatidylinositol phosphate biosynthetic process"/>
    <property type="evidence" value="ECO:0007669"/>
    <property type="project" value="TreeGrafter"/>
</dbReference>
<organism evidence="4 5">
    <name type="scientific">Mesorhabditis spiculigera</name>
    <dbReference type="NCBI Taxonomy" id="96644"/>
    <lineage>
        <taxon>Eukaryota</taxon>
        <taxon>Metazoa</taxon>
        <taxon>Ecdysozoa</taxon>
        <taxon>Nematoda</taxon>
        <taxon>Chromadorea</taxon>
        <taxon>Rhabditida</taxon>
        <taxon>Rhabditina</taxon>
        <taxon>Rhabditomorpha</taxon>
        <taxon>Rhabditoidea</taxon>
        <taxon>Rhabditidae</taxon>
        <taxon>Mesorhabditinae</taxon>
        <taxon>Mesorhabditis</taxon>
    </lineage>
</organism>
<dbReference type="SUPFAM" id="SSF56104">
    <property type="entry name" value="SAICAR synthase-like"/>
    <property type="match status" value="1"/>
</dbReference>
<dbReference type="InterPro" id="IPR027484">
    <property type="entry name" value="PInositol-4-P-5-kinase_N"/>
</dbReference>
<comment type="caution">
    <text evidence="4">The sequence shown here is derived from an EMBL/GenBank/DDBJ whole genome shotgun (WGS) entry which is preliminary data.</text>
</comment>
<dbReference type="GO" id="GO:0005886">
    <property type="term" value="C:plasma membrane"/>
    <property type="evidence" value="ECO:0007669"/>
    <property type="project" value="TreeGrafter"/>
</dbReference>
<evidence type="ECO:0000313" key="5">
    <source>
        <dbReference type="Proteomes" id="UP001177023"/>
    </source>
</evidence>
<reference evidence="4" key="1">
    <citation type="submission" date="2023-06" db="EMBL/GenBank/DDBJ databases">
        <authorList>
            <person name="Delattre M."/>
        </authorList>
    </citation>
    <scope>NUCLEOTIDE SEQUENCE</scope>
    <source>
        <strain evidence="4">AF72</strain>
    </source>
</reference>
<name>A0AA36CQ48_9BILA</name>
<protein>
    <recommendedName>
        <fullName evidence="3">PIPK domain-containing protein</fullName>
    </recommendedName>
</protein>
<keyword evidence="1" id="KW-0808">Transferase</keyword>
<evidence type="ECO:0000256" key="1">
    <source>
        <dbReference type="PROSITE-ProRule" id="PRU00781"/>
    </source>
</evidence>
<gene>
    <name evidence="4" type="ORF">MSPICULIGERA_LOCUS10807</name>
</gene>
<keyword evidence="1" id="KW-0547">Nucleotide-binding</keyword>
<dbReference type="CDD" id="cd17301">
    <property type="entry name" value="PIPKc_PIP5KI"/>
    <property type="match status" value="1"/>
</dbReference>
<proteinExistence type="predicted"/>
<dbReference type="EMBL" id="CATQJA010002597">
    <property type="protein sequence ID" value="CAJ0572419.1"/>
    <property type="molecule type" value="Genomic_DNA"/>
</dbReference>
<keyword evidence="1" id="KW-0418">Kinase</keyword>
<feature type="compositionally biased region" description="Polar residues" evidence="2">
    <location>
        <begin position="335"/>
        <end position="344"/>
    </location>
</feature>
<evidence type="ECO:0000313" key="4">
    <source>
        <dbReference type="EMBL" id="CAJ0572419.1"/>
    </source>
</evidence>
<dbReference type="PROSITE" id="PS51455">
    <property type="entry name" value="PIPK"/>
    <property type="match status" value="1"/>
</dbReference>
<accession>A0AA36CQ48</accession>
<dbReference type="GO" id="GO:0016308">
    <property type="term" value="F:1-phosphatidylinositol-4-phosphate 5-kinase activity"/>
    <property type="evidence" value="ECO:0007669"/>
    <property type="project" value="TreeGrafter"/>
</dbReference>
<dbReference type="InterPro" id="IPR002498">
    <property type="entry name" value="PInositol-4-P-4/5-kinase_core"/>
</dbReference>
<keyword evidence="1" id="KW-0067">ATP-binding</keyword>
<evidence type="ECO:0000256" key="2">
    <source>
        <dbReference type="SAM" id="MobiDB-lite"/>
    </source>
</evidence>
<feature type="non-terminal residue" evidence="4">
    <location>
        <position position="462"/>
    </location>
</feature>
<dbReference type="InterPro" id="IPR027483">
    <property type="entry name" value="PInositol-4-P-4/5-kinase_C_sf"/>
</dbReference>
<evidence type="ECO:0000259" key="3">
    <source>
        <dbReference type="PROSITE" id="PS51455"/>
    </source>
</evidence>
<dbReference type="PANTHER" id="PTHR23086">
    <property type="entry name" value="PHOSPHATIDYLINOSITOL-4-PHOSPHATE 5-KINASE"/>
    <property type="match status" value="1"/>
</dbReference>
<dbReference type="InterPro" id="IPR023610">
    <property type="entry name" value="PInositol-4/5-P-5/4-kinase"/>
</dbReference>